<dbReference type="InterPro" id="IPR035979">
    <property type="entry name" value="RBD_domain_sf"/>
</dbReference>
<dbReference type="EMBL" id="CP110433">
    <property type="protein sequence ID" value="WAQ91002.1"/>
    <property type="molecule type" value="Genomic_DNA"/>
</dbReference>
<evidence type="ECO:0000259" key="3">
    <source>
        <dbReference type="PROSITE" id="PS50102"/>
    </source>
</evidence>
<dbReference type="Proteomes" id="UP001164743">
    <property type="component" value="Chromosome 13A"/>
</dbReference>
<dbReference type="GeneID" id="77803492"/>
<feature type="compositionally biased region" description="Gly residues" evidence="2">
    <location>
        <begin position="160"/>
        <end position="169"/>
    </location>
</feature>
<name>A0ABY7D7V4_9BASI</name>
<dbReference type="InterPro" id="IPR000504">
    <property type="entry name" value="RRM_dom"/>
</dbReference>
<dbReference type="SUPFAM" id="SSF54928">
    <property type="entry name" value="RNA-binding domain, RBD"/>
    <property type="match status" value="1"/>
</dbReference>
<keyword evidence="1" id="KW-0694">RNA-binding</keyword>
<dbReference type="Gene3D" id="3.30.70.330">
    <property type="match status" value="1"/>
</dbReference>
<reference evidence="4" key="1">
    <citation type="submission" date="2022-10" db="EMBL/GenBank/DDBJ databases">
        <title>Puccinia triticina Genome sequencing and assembly.</title>
        <authorList>
            <person name="Li C."/>
        </authorList>
    </citation>
    <scope>NUCLEOTIDE SEQUENCE</scope>
    <source>
        <strain evidence="4">Pt15</strain>
    </source>
</reference>
<feature type="region of interest" description="Disordered" evidence="2">
    <location>
        <begin position="140"/>
        <end position="197"/>
    </location>
</feature>
<dbReference type="RefSeq" id="XP_053026557.1">
    <property type="nucleotide sequence ID" value="XM_053162597.1"/>
</dbReference>
<sequence length="303" mass="33434">MNQIKLYGKPIRVNKASSDRKQVDIDANLFIGNLDPNVDERMLYDTFSTFGTLVQTAKVNPFFYLNRTESDDRPVERYGFVAYESFEAAGTAIESMNGQFLMNRAIAVQYAFKKDGKGERHGTPAERLLAAQARKNNALPSATGANLPAPPPSAPNPMYHGGGGQGGGHHNPAMSYHKPPGPTHHGACPGPPHRQSQWATDLHHQPLSNNPLRGTSPLLPPVSRPITTATDPSRPLKFPLLPRTSHLEPLHRILSLILLLKLNHLWEFLKPISLSLPLLPVSPLDNPIFCFQFIPMISNKTTK</sequence>
<evidence type="ECO:0000313" key="5">
    <source>
        <dbReference type="Proteomes" id="UP001164743"/>
    </source>
</evidence>
<evidence type="ECO:0000256" key="2">
    <source>
        <dbReference type="SAM" id="MobiDB-lite"/>
    </source>
</evidence>
<dbReference type="InterPro" id="IPR012677">
    <property type="entry name" value="Nucleotide-bd_a/b_plait_sf"/>
</dbReference>
<evidence type="ECO:0000256" key="1">
    <source>
        <dbReference type="PROSITE-ProRule" id="PRU00176"/>
    </source>
</evidence>
<protein>
    <recommendedName>
        <fullName evidence="3">RRM domain-containing protein</fullName>
    </recommendedName>
</protein>
<feature type="domain" description="RRM" evidence="3">
    <location>
        <begin position="27"/>
        <end position="113"/>
    </location>
</feature>
<dbReference type="Pfam" id="PF00076">
    <property type="entry name" value="RRM_1"/>
    <property type="match status" value="1"/>
</dbReference>
<gene>
    <name evidence="4" type="ORF">PtA15_13A402</name>
</gene>
<dbReference type="PANTHER" id="PTHR48030">
    <property type="entry name" value="SPLICING FACTOR 3B SUBUNIT 4"/>
    <property type="match status" value="1"/>
</dbReference>
<proteinExistence type="predicted"/>
<organism evidence="4 5">
    <name type="scientific">Puccinia triticina</name>
    <dbReference type="NCBI Taxonomy" id="208348"/>
    <lineage>
        <taxon>Eukaryota</taxon>
        <taxon>Fungi</taxon>
        <taxon>Dikarya</taxon>
        <taxon>Basidiomycota</taxon>
        <taxon>Pucciniomycotina</taxon>
        <taxon>Pucciniomycetes</taxon>
        <taxon>Pucciniales</taxon>
        <taxon>Pucciniaceae</taxon>
        <taxon>Puccinia</taxon>
    </lineage>
</organism>
<dbReference type="PANTHER" id="PTHR48030:SF3">
    <property type="entry name" value="SPLICING FACTOR 3B SUBUNIT 4"/>
    <property type="match status" value="1"/>
</dbReference>
<dbReference type="PROSITE" id="PS50102">
    <property type="entry name" value="RRM"/>
    <property type="match status" value="1"/>
</dbReference>
<dbReference type="SMART" id="SM00360">
    <property type="entry name" value="RRM"/>
    <property type="match status" value="1"/>
</dbReference>
<evidence type="ECO:0000313" key="4">
    <source>
        <dbReference type="EMBL" id="WAQ91002.1"/>
    </source>
</evidence>
<dbReference type="InterPro" id="IPR052084">
    <property type="entry name" value="SF3B4_spliceosome_assoc"/>
</dbReference>
<accession>A0ABY7D7V4</accession>
<keyword evidence="5" id="KW-1185">Reference proteome</keyword>